<feature type="domain" description="Laminin EGF-like" evidence="14">
    <location>
        <begin position="308"/>
        <end position="359"/>
    </location>
</feature>
<dbReference type="PANTHER" id="PTHR10574:SF375">
    <property type="entry name" value="LAMININ SUBUNIT BETA-1"/>
    <property type="match status" value="1"/>
</dbReference>
<name>A0ABD0XWF2_9HEMI</name>
<evidence type="ECO:0000313" key="16">
    <source>
        <dbReference type="EMBL" id="KAL1110575.1"/>
    </source>
</evidence>
<dbReference type="InterPro" id="IPR050440">
    <property type="entry name" value="Laminin/Netrin_ECM"/>
</dbReference>
<dbReference type="GO" id="GO:0048731">
    <property type="term" value="P:system development"/>
    <property type="evidence" value="ECO:0007669"/>
    <property type="project" value="UniProtKB-ARBA"/>
</dbReference>
<dbReference type="FunFam" id="2.10.25.10:FF:000138">
    <property type="entry name" value="Laminin subunit beta 1"/>
    <property type="match status" value="1"/>
</dbReference>
<evidence type="ECO:0000256" key="1">
    <source>
        <dbReference type="ARBA" id="ARBA00004302"/>
    </source>
</evidence>
<evidence type="ECO:0008006" key="18">
    <source>
        <dbReference type="Google" id="ProtNLM"/>
    </source>
</evidence>
<keyword evidence="6" id="KW-0084">Basement membrane</keyword>
<feature type="domain" description="Laminin EGF-like" evidence="14">
    <location>
        <begin position="199"/>
        <end position="248"/>
    </location>
</feature>
<feature type="domain" description="Laminin EGF-like" evidence="14">
    <location>
        <begin position="360"/>
        <end position="410"/>
    </location>
</feature>
<keyword evidence="4" id="KW-0732">Signal</keyword>
<dbReference type="GO" id="GO:0048513">
    <property type="term" value="P:animal organ development"/>
    <property type="evidence" value="ECO:0007669"/>
    <property type="project" value="UniProtKB-ARBA"/>
</dbReference>
<evidence type="ECO:0000256" key="3">
    <source>
        <dbReference type="ARBA" id="ARBA00022530"/>
    </source>
</evidence>
<comment type="caution">
    <text evidence="12">Lacks conserved residue(s) required for the propagation of feature annotation.</text>
</comment>
<keyword evidence="7" id="KW-0130">Cell adhesion</keyword>
<dbReference type="SMART" id="SM00181">
    <property type="entry name" value="EGF"/>
    <property type="match status" value="6"/>
</dbReference>
<evidence type="ECO:0000259" key="15">
    <source>
        <dbReference type="PROSITE" id="PS51116"/>
    </source>
</evidence>
<protein>
    <recommendedName>
        <fullName evidence="18">Laminin subunit beta-1</fullName>
    </recommendedName>
</protein>
<feature type="disulfide bond" evidence="12">
    <location>
        <begin position="107"/>
        <end position="124"/>
    </location>
</feature>
<feature type="disulfide bond" evidence="12">
    <location>
        <begin position="174"/>
        <end position="183"/>
    </location>
</feature>
<evidence type="ECO:0000256" key="11">
    <source>
        <dbReference type="ARBA" id="ARBA00023292"/>
    </source>
</evidence>
<feature type="disulfide bond" evidence="12">
    <location>
        <begin position="383"/>
        <end position="392"/>
    </location>
</feature>
<dbReference type="AlphaFoldDB" id="A0ABD0XWF2"/>
<dbReference type="FunFam" id="2.10.25.10:FF:000082">
    <property type="entry name" value="Laminin subunit alpha 1"/>
    <property type="match status" value="1"/>
</dbReference>
<gene>
    <name evidence="16" type="ORF">AAG570_008103</name>
</gene>
<dbReference type="PRINTS" id="PR00011">
    <property type="entry name" value="EGFLAMININ"/>
</dbReference>
<dbReference type="InterPro" id="IPR056863">
    <property type="entry name" value="LMN_ATRN_NET-like_EGF"/>
</dbReference>
<keyword evidence="9 12" id="KW-1015">Disulfide bond</keyword>
<keyword evidence="3" id="KW-0272">Extracellular matrix</keyword>
<keyword evidence="11 12" id="KW-0424">Laminin EGF-like domain</keyword>
<dbReference type="FunFam" id="2.10.25.10:FF:000135">
    <property type="entry name" value="Laminin subunit beta 4"/>
    <property type="match status" value="1"/>
</dbReference>
<dbReference type="GO" id="GO:0007155">
    <property type="term" value="P:cell adhesion"/>
    <property type="evidence" value="ECO:0007669"/>
    <property type="project" value="UniProtKB-KW"/>
</dbReference>
<evidence type="ECO:0000256" key="4">
    <source>
        <dbReference type="ARBA" id="ARBA00022729"/>
    </source>
</evidence>
<dbReference type="EMBL" id="JBFDAA010000022">
    <property type="protein sequence ID" value="KAL1110575.1"/>
    <property type="molecule type" value="Genomic_DNA"/>
</dbReference>
<evidence type="ECO:0000256" key="5">
    <source>
        <dbReference type="ARBA" id="ARBA00022737"/>
    </source>
</evidence>
<dbReference type="Pfam" id="PF00053">
    <property type="entry name" value="EGF_laminin"/>
    <property type="match status" value="7"/>
</dbReference>
<evidence type="ECO:0000313" key="17">
    <source>
        <dbReference type="Proteomes" id="UP001558652"/>
    </source>
</evidence>
<feature type="domain" description="Laminin EGF-like" evidence="14">
    <location>
        <begin position="153"/>
        <end position="198"/>
    </location>
</feature>
<feature type="disulfide bond" evidence="12">
    <location>
        <begin position="155"/>
        <end position="172"/>
    </location>
</feature>
<feature type="domain" description="Laminin EGF-like" evidence="14">
    <location>
        <begin position="105"/>
        <end position="152"/>
    </location>
</feature>
<feature type="disulfide bond" evidence="12">
    <location>
        <begin position="105"/>
        <end position="117"/>
    </location>
</feature>
<evidence type="ECO:0000256" key="10">
    <source>
        <dbReference type="ARBA" id="ARBA00023180"/>
    </source>
</evidence>
<dbReference type="Pfam" id="PF24973">
    <property type="entry name" value="EGF_LMN_ATRN"/>
    <property type="match status" value="1"/>
</dbReference>
<dbReference type="CDD" id="cd00055">
    <property type="entry name" value="EGF_Lam"/>
    <property type="match status" value="8"/>
</dbReference>
<dbReference type="SUPFAM" id="SSF57196">
    <property type="entry name" value="EGF/Laminin"/>
    <property type="match status" value="7"/>
</dbReference>
<evidence type="ECO:0000256" key="2">
    <source>
        <dbReference type="ARBA" id="ARBA00022525"/>
    </source>
</evidence>
<dbReference type="InterPro" id="IPR002049">
    <property type="entry name" value="LE_dom"/>
</dbReference>
<evidence type="ECO:0000259" key="14">
    <source>
        <dbReference type="PROSITE" id="PS50027"/>
    </source>
</evidence>
<keyword evidence="8 13" id="KW-0175">Coiled coil</keyword>
<dbReference type="PANTHER" id="PTHR10574">
    <property type="entry name" value="NETRIN/LAMININ-RELATED"/>
    <property type="match status" value="1"/>
</dbReference>
<evidence type="ECO:0000256" key="12">
    <source>
        <dbReference type="PROSITE-ProRule" id="PRU00460"/>
    </source>
</evidence>
<proteinExistence type="predicted"/>
<comment type="caution">
    <text evidence="16">The sequence shown here is derived from an EMBL/GenBank/DDBJ whole genome shotgun (WGS) entry which is preliminary data.</text>
</comment>
<evidence type="ECO:0000256" key="9">
    <source>
        <dbReference type="ARBA" id="ARBA00023157"/>
    </source>
</evidence>
<feature type="disulfide bond" evidence="12">
    <location>
        <begin position="432"/>
        <end position="441"/>
    </location>
</feature>
<dbReference type="Pfam" id="PF21199">
    <property type="entry name" value="LAMININ_IV_B"/>
    <property type="match status" value="1"/>
</dbReference>
<dbReference type="PROSITE" id="PS01248">
    <property type="entry name" value="EGF_LAM_1"/>
    <property type="match status" value="4"/>
</dbReference>
<evidence type="ECO:0000256" key="8">
    <source>
        <dbReference type="ARBA" id="ARBA00023054"/>
    </source>
</evidence>
<comment type="subcellular location">
    <subcellularLocation>
        <location evidence="1">Secreted</location>
        <location evidence="1">Extracellular space</location>
        <location evidence="1">Extracellular matrix</location>
        <location evidence="1">Basement membrane</location>
    </subcellularLocation>
</comment>
<dbReference type="FunFam" id="2.10.25.10:FF:000101">
    <property type="entry name" value="Laminin subunit beta 1"/>
    <property type="match status" value="1"/>
</dbReference>
<feature type="disulfide bond" evidence="12">
    <location>
        <begin position="153"/>
        <end position="165"/>
    </location>
</feature>
<dbReference type="GO" id="GO:0005604">
    <property type="term" value="C:basement membrane"/>
    <property type="evidence" value="ECO:0007669"/>
    <property type="project" value="UniProtKB-SubCell"/>
</dbReference>
<feature type="disulfide bond" evidence="12">
    <location>
        <begin position="218"/>
        <end position="227"/>
    </location>
</feature>
<organism evidence="16 17">
    <name type="scientific">Ranatra chinensis</name>
    <dbReference type="NCBI Taxonomy" id="642074"/>
    <lineage>
        <taxon>Eukaryota</taxon>
        <taxon>Metazoa</taxon>
        <taxon>Ecdysozoa</taxon>
        <taxon>Arthropoda</taxon>
        <taxon>Hexapoda</taxon>
        <taxon>Insecta</taxon>
        <taxon>Pterygota</taxon>
        <taxon>Neoptera</taxon>
        <taxon>Paraneoptera</taxon>
        <taxon>Hemiptera</taxon>
        <taxon>Heteroptera</taxon>
        <taxon>Panheteroptera</taxon>
        <taxon>Nepomorpha</taxon>
        <taxon>Nepidae</taxon>
        <taxon>Ranatrinae</taxon>
        <taxon>Ranatra</taxon>
    </lineage>
</organism>
<feature type="disulfide bond" evidence="12">
    <location>
        <begin position="411"/>
        <end position="423"/>
    </location>
</feature>
<dbReference type="PROSITE" id="PS51116">
    <property type="entry name" value="LAMININ_IVB"/>
    <property type="match status" value="1"/>
</dbReference>
<keyword evidence="5" id="KW-0677">Repeat</keyword>
<feature type="disulfide bond" evidence="12">
    <location>
        <begin position="126"/>
        <end position="135"/>
    </location>
</feature>
<dbReference type="Proteomes" id="UP001558652">
    <property type="component" value="Unassembled WGS sequence"/>
</dbReference>
<feature type="non-terminal residue" evidence="16">
    <location>
        <position position="1"/>
    </location>
</feature>
<evidence type="ECO:0000256" key="6">
    <source>
        <dbReference type="ARBA" id="ARBA00022869"/>
    </source>
</evidence>
<feature type="disulfide bond" evidence="12">
    <location>
        <begin position="413"/>
        <end position="430"/>
    </location>
</feature>
<dbReference type="Gene3D" id="2.10.25.10">
    <property type="entry name" value="Laminin"/>
    <property type="match status" value="8"/>
</dbReference>
<keyword evidence="17" id="KW-1185">Reference proteome</keyword>
<reference evidence="16 17" key="1">
    <citation type="submission" date="2024-07" db="EMBL/GenBank/DDBJ databases">
        <title>Chromosome-level genome assembly of the water stick insect Ranatra chinensis (Heteroptera: Nepidae).</title>
        <authorList>
            <person name="Liu X."/>
        </authorList>
    </citation>
    <scope>NUCLEOTIDE SEQUENCE [LARGE SCALE GENOMIC DNA]</scope>
    <source>
        <strain evidence="16">Cailab_2021Rc</strain>
        <tissue evidence="16">Muscle</tissue>
    </source>
</reference>
<dbReference type="PROSITE" id="PS50027">
    <property type="entry name" value="EGF_LAM_2"/>
    <property type="match status" value="6"/>
</dbReference>
<dbReference type="InterPro" id="IPR000742">
    <property type="entry name" value="EGF"/>
</dbReference>
<feature type="disulfide bond" evidence="12">
    <location>
        <begin position="332"/>
        <end position="341"/>
    </location>
</feature>
<evidence type="ECO:0000256" key="13">
    <source>
        <dbReference type="SAM" id="Coils"/>
    </source>
</evidence>
<dbReference type="FunFam" id="2.10.25.10:FF:000130">
    <property type="entry name" value="Laminin subunit beta 1"/>
    <property type="match status" value="1"/>
</dbReference>
<dbReference type="InterPro" id="IPR013015">
    <property type="entry name" value="Laminin_IV_B"/>
</dbReference>
<feature type="coiled-coil region" evidence="13">
    <location>
        <begin position="547"/>
        <end position="640"/>
    </location>
</feature>
<accession>A0ABD0XWF2</accession>
<evidence type="ECO:0000256" key="7">
    <source>
        <dbReference type="ARBA" id="ARBA00022889"/>
    </source>
</evidence>
<sequence>SWFAVVNTPICLEAGHKYKIKLGFRSSDNNQVEAPSAAILVDSIALIPRIETLSYFNGSPLNELRKKEYERHRCNETYLTPLRPSHVSDECKKYHYSVSVTVHECNCNPTGSLSAFCDPDGGVCKCKPHVVGRTCDRCAPGTYGFGEAGCTACDCNSVGALNNFCDVNTGQCLCKNGTYGRSCNLCKPGSWNYPDCQLCECNGHAHTCDTDTGECIDCMDFTSGFHCERCQEGYYGDPKIGFDTPCRPCKCPDTEDSGHSFASTCILREDTQEVVCECEAGYAGPRCDVCADNYYGNPEEPGGRCRPCDCNNNIDITKPGNCDLHSGECLRCLFNTTGRNCELCEPHFYGDAVNQNCIECVCNMLGTDSKKGPCDRITGQCPCLPNVGGLSCDTCEPNHWKIASGQGCEPCNCDSVGSKSTQCNAFDGQCECKAGFGGRQCDQCQTNFWGDPKGQCHFCDCNPEGSRTLQCHQNNGTCVCNTGIGGEKCDKCARGYIGQSPYCKECGECFNNWDNVISELSEKTNNIIRNAREINRTGASGAYNSEFESMNSKIENVKKTLADTRNNTAELSTLTKEVEEFKEKAKEESEKVSDINLDVLHVLNRVSVAKLSLSANDKRAKELNDHAEILNYNATRLQEKDRKGALSLTRESGEMFKQVQGIEKETKKLLGEADRQCKRTLTLIKDNVAFANTEQNNENLRQELEFKLSQLKKKIPSINKDVCDGGGTNLCDELCGGGGCETCGGISCEDGAVNLAENGLKYAVLTENNIEMKHNETDKKFRDVSFRFFHILF</sequence>
<feature type="domain" description="Laminin EGF-like" evidence="14">
    <location>
        <begin position="411"/>
        <end position="463"/>
    </location>
</feature>
<keyword evidence="10" id="KW-0325">Glycoprotein</keyword>
<feature type="domain" description="Laminin IV type B" evidence="15">
    <location>
        <begin position="1"/>
        <end position="103"/>
    </location>
</feature>
<dbReference type="SMART" id="SM00180">
    <property type="entry name" value="EGF_Lam"/>
    <property type="match status" value="8"/>
</dbReference>
<dbReference type="FunFam" id="2.10.25.10:FF:000065">
    <property type="entry name" value="Laminin subunit beta 1"/>
    <property type="match status" value="1"/>
</dbReference>
<dbReference type="FunFam" id="2.10.25.10:FF:000280">
    <property type="entry name" value="Laminin subunit beta 4"/>
    <property type="match status" value="1"/>
</dbReference>
<dbReference type="FunFam" id="2.10.25.10:FF:000145">
    <property type="entry name" value="Laminin subunit beta 1"/>
    <property type="match status" value="1"/>
</dbReference>
<keyword evidence="2" id="KW-0964">Secreted</keyword>